<dbReference type="Proteomes" id="UP001165135">
    <property type="component" value="Unassembled WGS sequence"/>
</dbReference>
<accession>A0A9W6RTC3</accession>
<evidence type="ECO:0000313" key="2">
    <source>
        <dbReference type="Proteomes" id="UP001165135"/>
    </source>
</evidence>
<organism evidence="1 2">
    <name type="scientific">Actinoallomurus iriomotensis</name>
    <dbReference type="NCBI Taxonomy" id="478107"/>
    <lineage>
        <taxon>Bacteria</taxon>
        <taxon>Bacillati</taxon>
        <taxon>Actinomycetota</taxon>
        <taxon>Actinomycetes</taxon>
        <taxon>Streptosporangiales</taxon>
        <taxon>Thermomonosporaceae</taxon>
        <taxon>Actinoallomurus</taxon>
    </lineage>
</organism>
<reference evidence="1" key="1">
    <citation type="submission" date="2023-03" db="EMBL/GenBank/DDBJ databases">
        <title>Actinoallomurus iriomotensis NBRC 103681.</title>
        <authorList>
            <person name="Ichikawa N."/>
            <person name="Sato H."/>
            <person name="Tonouchi N."/>
        </authorList>
    </citation>
    <scope>NUCLEOTIDE SEQUENCE</scope>
    <source>
        <strain evidence="1">NBRC 103681</strain>
    </source>
</reference>
<sequence>MRVKDAYADPGRFAEVFHRAGLDVKPRVVPVSPSLQRSIVREGFSGQPGHTGIGAW</sequence>
<gene>
    <name evidence="1" type="ORF">Airi01_080790</name>
</gene>
<dbReference type="EMBL" id="BSTJ01000012">
    <property type="protein sequence ID" value="GLY79812.1"/>
    <property type="molecule type" value="Genomic_DNA"/>
</dbReference>
<dbReference type="AlphaFoldDB" id="A0A9W6RTC3"/>
<name>A0A9W6RTC3_9ACTN</name>
<proteinExistence type="predicted"/>
<protein>
    <submittedName>
        <fullName evidence="1">Uncharacterized protein</fullName>
    </submittedName>
</protein>
<evidence type="ECO:0000313" key="1">
    <source>
        <dbReference type="EMBL" id="GLY79812.1"/>
    </source>
</evidence>
<comment type="caution">
    <text evidence="1">The sequence shown here is derived from an EMBL/GenBank/DDBJ whole genome shotgun (WGS) entry which is preliminary data.</text>
</comment>